<evidence type="ECO:0000256" key="9">
    <source>
        <dbReference type="ARBA" id="ARBA00023136"/>
    </source>
</evidence>
<dbReference type="Proteomes" id="UP001221413">
    <property type="component" value="Unassembled WGS sequence"/>
</dbReference>
<reference evidence="10" key="1">
    <citation type="submission" date="2023-01" db="EMBL/GenBank/DDBJ databases">
        <title>The chitinases involved in constricting ring structure development in the nematode-trapping fungus Drechslerella dactyloides.</title>
        <authorList>
            <person name="Wang R."/>
            <person name="Zhang L."/>
            <person name="Tang P."/>
            <person name="Li S."/>
            <person name="Liang L."/>
        </authorList>
    </citation>
    <scope>NUCLEOTIDE SEQUENCE</scope>
    <source>
        <strain evidence="10">YMF1.00031</strain>
    </source>
</reference>
<dbReference type="AlphaFoldDB" id="A0AAD6J5A1"/>
<evidence type="ECO:0000256" key="2">
    <source>
        <dbReference type="ARBA" id="ARBA00010510"/>
    </source>
</evidence>
<keyword evidence="9" id="KW-0472">Membrane</keyword>
<evidence type="ECO:0000256" key="3">
    <source>
        <dbReference type="ARBA" id="ARBA00022448"/>
    </source>
</evidence>
<proteinExistence type="inferred from homology"/>
<evidence type="ECO:0008006" key="12">
    <source>
        <dbReference type="Google" id="ProtNLM"/>
    </source>
</evidence>
<keyword evidence="11" id="KW-1185">Reference proteome</keyword>
<keyword evidence="3" id="KW-0813">Transport</keyword>
<evidence type="ECO:0000256" key="7">
    <source>
        <dbReference type="ARBA" id="ARBA00022927"/>
    </source>
</evidence>
<keyword evidence="5" id="KW-0812">Transmembrane</keyword>
<dbReference type="PANTHER" id="PTHR10802">
    <property type="entry name" value="MITOCHONDRIAL IMPORT RECEPTOR SUBUNIT TOM40"/>
    <property type="match status" value="1"/>
</dbReference>
<comment type="caution">
    <text evidence="10">The sequence shown here is derived from an EMBL/GenBank/DDBJ whole genome shotgun (WGS) entry which is preliminary data.</text>
</comment>
<dbReference type="GO" id="GO:0008320">
    <property type="term" value="F:protein transmembrane transporter activity"/>
    <property type="evidence" value="ECO:0007669"/>
    <property type="project" value="InterPro"/>
</dbReference>
<dbReference type="Gene3D" id="2.40.160.10">
    <property type="entry name" value="Porin"/>
    <property type="match status" value="1"/>
</dbReference>
<evidence type="ECO:0000256" key="8">
    <source>
        <dbReference type="ARBA" id="ARBA00023128"/>
    </source>
</evidence>
<name>A0AAD6J5A1_DREDA</name>
<evidence type="ECO:0000313" key="10">
    <source>
        <dbReference type="EMBL" id="KAJ6264704.1"/>
    </source>
</evidence>
<organism evidence="10 11">
    <name type="scientific">Drechslerella dactyloides</name>
    <name type="common">Nematode-trapping fungus</name>
    <name type="synonym">Arthrobotrys dactyloides</name>
    <dbReference type="NCBI Taxonomy" id="74499"/>
    <lineage>
        <taxon>Eukaryota</taxon>
        <taxon>Fungi</taxon>
        <taxon>Dikarya</taxon>
        <taxon>Ascomycota</taxon>
        <taxon>Pezizomycotina</taxon>
        <taxon>Orbiliomycetes</taxon>
        <taxon>Orbiliales</taxon>
        <taxon>Orbiliaceae</taxon>
        <taxon>Drechslerella</taxon>
    </lineage>
</organism>
<protein>
    <recommendedName>
        <fullName evidence="12">Mitochondrial import receptor subunit TOM40</fullName>
    </recommendedName>
</protein>
<comment type="similarity">
    <text evidence="2">Belongs to the Tom40 family.</text>
</comment>
<sequence length="784" mass="84982">MSHRRKDNVTPLLALPKVRRGQVDHVEEAQEVGFHLVTNLVVILVLAAADDSAAGTAKRHHDKENITSTYTWASTRADDYVTNILDNGVYSAPDCEGHIDDLGDALPVSDVADGEEAVLVGRRRVLFVAAGPADLDDKVVPGERGVRDSLAEVAGGAKYLSNITPPVPCAASRARSNVRRQAAIERTSERIKPIRILSPRARMQTAVRTYQPDMLRDRLVFVHRPRRGRQARRVRVVDGRIAGAGSRLRRRARALAAGIHVDGLGHDDGNCFSASSRAFKLHGGRAPDVCTLEAGEVRVSIGAAAAHRSYTPGAGRRVRAWLADIRCQKPDDIITASPPPRCFSVFNVRLANAVIDSLQAGRHWLSAFDGLTRRRDSRWRAETNLLGAFDRRKISGTKNLSSRPPASWTSHPYPPARGILLTTTITITITVTTITVVAEDQLNWLAQNPLYSVINDGLTSLSAKRDALELPNPGTFEGVSAELTKGVFLTNMQFTGLRADIAKIFGVSPLFQVSHSFAMGFGGPGSATPYTFSAIHGTSKAFLQANIDNEGQLSGRFNWKWTPKFLTRSNVQIAPGSSQAMLQIDNDYTGKDFSASLKAINPNLLDGGLTGIFIMQYLQSVTKSFSVGLETVWQRQSMVTAPEALVSYAAKYQGAGWVASVGLQAAGGLQLTYWRKLAERVEAGVESSLKIMPTGPYSVAADGVTTIGAKYEFRQSSLRAQVDTQGKLGVLLERRVAPMVTLTFAGEMDHYKGGAKVGLAVAIENASEEVMEQQQAAPSIQIPF</sequence>
<evidence type="ECO:0000256" key="4">
    <source>
        <dbReference type="ARBA" id="ARBA00022452"/>
    </source>
</evidence>
<keyword evidence="6" id="KW-1000">Mitochondrion outer membrane</keyword>
<dbReference type="GO" id="GO:0005741">
    <property type="term" value="C:mitochondrial outer membrane"/>
    <property type="evidence" value="ECO:0007669"/>
    <property type="project" value="UniProtKB-SubCell"/>
</dbReference>
<dbReference type="InterPro" id="IPR037930">
    <property type="entry name" value="Tom40"/>
</dbReference>
<dbReference type="InterPro" id="IPR027246">
    <property type="entry name" value="Porin_Euk/Tom40"/>
</dbReference>
<dbReference type="EMBL" id="JAQGDS010000001">
    <property type="protein sequence ID" value="KAJ6264704.1"/>
    <property type="molecule type" value="Genomic_DNA"/>
</dbReference>
<evidence type="ECO:0000256" key="6">
    <source>
        <dbReference type="ARBA" id="ARBA00022787"/>
    </source>
</evidence>
<keyword evidence="7" id="KW-0653">Protein transport</keyword>
<keyword evidence="4" id="KW-1134">Transmembrane beta strand</keyword>
<dbReference type="Pfam" id="PF01459">
    <property type="entry name" value="Porin_3"/>
    <property type="match status" value="1"/>
</dbReference>
<keyword evidence="8" id="KW-0496">Mitochondrion</keyword>
<evidence type="ECO:0000313" key="11">
    <source>
        <dbReference type="Proteomes" id="UP001221413"/>
    </source>
</evidence>
<gene>
    <name evidence="10" type="ORF">Dda_0854</name>
</gene>
<evidence type="ECO:0000256" key="5">
    <source>
        <dbReference type="ARBA" id="ARBA00022692"/>
    </source>
</evidence>
<dbReference type="GO" id="GO:0030150">
    <property type="term" value="P:protein import into mitochondrial matrix"/>
    <property type="evidence" value="ECO:0007669"/>
    <property type="project" value="InterPro"/>
</dbReference>
<dbReference type="InterPro" id="IPR023614">
    <property type="entry name" value="Porin_dom_sf"/>
</dbReference>
<evidence type="ECO:0000256" key="1">
    <source>
        <dbReference type="ARBA" id="ARBA00004374"/>
    </source>
</evidence>
<accession>A0AAD6J5A1</accession>
<dbReference type="CDD" id="cd07305">
    <property type="entry name" value="Porin3_Tom40"/>
    <property type="match status" value="1"/>
</dbReference>
<comment type="subcellular location">
    <subcellularLocation>
        <location evidence="1">Mitochondrion outer membrane</location>
        <topology evidence="1">Multi-pass membrane protein</topology>
    </subcellularLocation>
</comment>